<comment type="caution">
    <text evidence="2">The sequence shown here is derived from an EMBL/GenBank/DDBJ whole genome shotgun (WGS) entry which is preliminary data.</text>
</comment>
<keyword evidence="1" id="KW-0812">Transmembrane</keyword>
<reference evidence="3" key="1">
    <citation type="submission" date="2023-06" db="EMBL/GenBank/DDBJ databases">
        <title>Identification and characterization of horizontal gene transfer across gut microbiota members of farm animals based on homology search.</title>
        <authorList>
            <person name="Zeman M."/>
            <person name="Kubasova T."/>
            <person name="Jahodarova E."/>
            <person name="Nykrynova M."/>
            <person name="Rychlik I."/>
        </authorList>
    </citation>
    <scope>NUCLEOTIDE SEQUENCE [LARGE SCALE GENOMIC DNA]</scope>
    <source>
        <strain evidence="3">154_Feed</strain>
    </source>
</reference>
<proteinExistence type="predicted"/>
<sequence length="43" mass="4442">MASLVVLLAILIAVGVCALLAIFEFMRLLACALLTLALLALIG</sequence>
<dbReference type="Proteomes" id="UP001529421">
    <property type="component" value="Unassembled WGS sequence"/>
</dbReference>
<keyword evidence="1" id="KW-0472">Membrane</keyword>
<gene>
    <name evidence="2" type="ORF">QUW28_08990</name>
</gene>
<keyword evidence="1" id="KW-1133">Transmembrane helix</keyword>
<dbReference type="EMBL" id="JAUDDZ010000015">
    <property type="protein sequence ID" value="MDM8275621.1"/>
    <property type="molecule type" value="Genomic_DNA"/>
</dbReference>
<evidence type="ECO:0000256" key="1">
    <source>
        <dbReference type="SAM" id="Phobius"/>
    </source>
</evidence>
<accession>A0ABT7VAU6</accession>
<organism evidence="2 3">
    <name type="scientific">Enorma phocaeensis</name>
    <dbReference type="NCBI Taxonomy" id="1871019"/>
    <lineage>
        <taxon>Bacteria</taxon>
        <taxon>Bacillati</taxon>
        <taxon>Actinomycetota</taxon>
        <taxon>Coriobacteriia</taxon>
        <taxon>Coriobacteriales</taxon>
        <taxon>Coriobacteriaceae</taxon>
        <taxon>Enorma</taxon>
    </lineage>
</organism>
<evidence type="ECO:0000313" key="2">
    <source>
        <dbReference type="EMBL" id="MDM8275621.1"/>
    </source>
</evidence>
<evidence type="ECO:0008006" key="4">
    <source>
        <dbReference type="Google" id="ProtNLM"/>
    </source>
</evidence>
<dbReference type="RefSeq" id="WP_289545787.1">
    <property type="nucleotide sequence ID" value="NZ_JAUDDZ010000015.1"/>
</dbReference>
<keyword evidence="3" id="KW-1185">Reference proteome</keyword>
<protein>
    <recommendedName>
        <fullName evidence="4">Phosphatidate cytidylyltransferase</fullName>
    </recommendedName>
</protein>
<evidence type="ECO:0000313" key="3">
    <source>
        <dbReference type="Proteomes" id="UP001529421"/>
    </source>
</evidence>
<reference evidence="2 3" key="2">
    <citation type="submission" date="2023-06" db="EMBL/GenBank/DDBJ databases">
        <authorList>
            <person name="Zeman M."/>
            <person name="Kubasova T."/>
            <person name="Jahodarova E."/>
            <person name="Nykrynova M."/>
            <person name="Rychlik I."/>
        </authorList>
    </citation>
    <scope>NUCLEOTIDE SEQUENCE [LARGE SCALE GENOMIC DNA]</scope>
    <source>
        <strain evidence="2 3">154_Feed</strain>
    </source>
</reference>
<feature type="transmembrane region" description="Helical" evidence="1">
    <location>
        <begin position="25"/>
        <end position="42"/>
    </location>
</feature>
<name>A0ABT7VAU6_9ACTN</name>